<dbReference type="Gene3D" id="3.30.930.10">
    <property type="entry name" value="Bira Bifunctional Protein, Domain 2"/>
    <property type="match status" value="2"/>
</dbReference>
<comment type="subcellular location">
    <subcellularLocation>
        <location evidence="1 10">Cytoplasm</location>
    </subcellularLocation>
</comment>
<dbReference type="Gene3D" id="3.90.960.10">
    <property type="entry name" value="YbaK/aminoacyl-tRNA synthetase-associated domain"/>
    <property type="match status" value="1"/>
</dbReference>
<dbReference type="GO" id="GO:0002161">
    <property type="term" value="F:aminoacyl-tRNA deacylase activity"/>
    <property type="evidence" value="ECO:0007669"/>
    <property type="project" value="InterPro"/>
</dbReference>
<evidence type="ECO:0000256" key="3">
    <source>
        <dbReference type="ARBA" id="ARBA00022490"/>
    </source>
</evidence>
<accession>A0A6P2C4Q5</accession>
<comment type="domain">
    <text evidence="10">Consists of three domains: the N-terminal catalytic domain, the editing domain and the C-terminal anticodon-binding domain.</text>
</comment>
<evidence type="ECO:0000256" key="6">
    <source>
        <dbReference type="ARBA" id="ARBA00022840"/>
    </source>
</evidence>
<dbReference type="GO" id="GO:0005524">
    <property type="term" value="F:ATP binding"/>
    <property type="evidence" value="ECO:0007669"/>
    <property type="project" value="UniProtKB-UniRule"/>
</dbReference>
<comment type="subunit">
    <text evidence="2 10">Homodimer.</text>
</comment>
<keyword evidence="7 10" id="KW-0648">Protein biosynthesis</keyword>
<dbReference type="InterPro" id="IPR036621">
    <property type="entry name" value="Anticodon-bd_dom_sf"/>
</dbReference>
<dbReference type="NCBIfam" id="NF006625">
    <property type="entry name" value="PRK09194.1"/>
    <property type="match status" value="1"/>
</dbReference>
<dbReference type="GO" id="GO:0004827">
    <property type="term" value="F:proline-tRNA ligase activity"/>
    <property type="evidence" value="ECO:0007669"/>
    <property type="project" value="UniProtKB-UniRule"/>
</dbReference>
<evidence type="ECO:0000256" key="2">
    <source>
        <dbReference type="ARBA" id="ARBA00011738"/>
    </source>
</evidence>
<proteinExistence type="inferred from homology"/>
<evidence type="ECO:0000256" key="7">
    <source>
        <dbReference type="ARBA" id="ARBA00022917"/>
    </source>
</evidence>
<name>A0A6P2C4Q5_9ACTN</name>
<dbReference type="SUPFAM" id="SSF55826">
    <property type="entry name" value="YbaK/ProRS associated domain"/>
    <property type="match status" value="1"/>
</dbReference>
<dbReference type="InterPro" id="IPR002316">
    <property type="entry name" value="Pro-tRNA-ligase_IIa"/>
</dbReference>
<comment type="caution">
    <text evidence="12">The sequence shown here is derived from an EMBL/GenBank/DDBJ whole genome shotgun (WGS) entry which is preliminary data.</text>
</comment>
<dbReference type="AlphaFoldDB" id="A0A6P2C4Q5"/>
<gene>
    <name evidence="10" type="primary">proS</name>
    <name evidence="12" type="ORF">EAS64_01840</name>
</gene>
<dbReference type="InterPro" id="IPR004500">
    <property type="entry name" value="Pro-tRNA-synth_IIa_bac-type"/>
</dbReference>
<organism evidence="12 13">
    <name type="scientific">Trebonia kvetii</name>
    <dbReference type="NCBI Taxonomy" id="2480626"/>
    <lineage>
        <taxon>Bacteria</taxon>
        <taxon>Bacillati</taxon>
        <taxon>Actinomycetota</taxon>
        <taxon>Actinomycetes</taxon>
        <taxon>Streptosporangiales</taxon>
        <taxon>Treboniaceae</taxon>
        <taxon>Trebonia</taxon>
    </lineage>
</organism>
<comment type="similarity">
    <text evidence="10">Belongs to the class-II aminoacyl-tRNA synthetase family. ProS type 1 subfamily.</text>
</comment>
<evidence type="ECO:0000256" key="10">
    <source>
        <dbReference type="HAMAP-Rule" id="MF_01569"/>
    </source>
</evidence>
<dbReference type="PROSITE" id="PS50862">
    <property type="entry name" value="AA_TRNA_LIGASE_II"/>
    <property type="match status" value="1"/>
</dbReference>
<comment type="function">
    <text evidence="10">Catalyzes the attachment of proline to tRNA(Pro) in a two-step reaction: proline is first activated by ATP to form Pro-AMP and then transferred to the acceptor end of tRNA(Pro). As ProRS can inadvertently accommodate and process non-cognate amino acids such as alanine and cysteine, to avoid such errors it has two additional distinct editing activities against alanine. One activity is designated as 'pretransfer' editing and involves the tRNA(Pro)-independent hydrolysis of activated Ala-AMP. The other activity is designated 'posttransfer' editing and involves deacylation of mischarged Ala-tRNA(Pro). The misacylated Cys-tRNA(Pro) is not edited by ProRS.</text>
</comment>
<evidence type="ECO:0000256" key="9">
    <source>
        <dbReference type="ARBA" id="ARBA00047671"/>
    </source>
</evidence>
<dbReference type="CDD" id="cd00861">
    <property type="entry name" value="ProRS_anticodon_short"/>
    <property type="match status" value="1"/>
</dbReference>
<evidence type="ECO:0000313" key="13">
    <source>
        <dbReference type="Proteomes" id="UP000460272"/>
    </source>
</evidence>
<dbReference type="OrthoDB" id="9809052at2"/>
<dbReference type="Pfam" id="PF00587">
    <property type="entry name" value="tRNA-synt_2b"/>
    <property type="match status" value="1"/>
</dbReference>
<keyword evidence="5 10" id="KW-0547">Nucleotide-binding</keyword>
<dbReference type="InterPro" id="IPR044140">
    <property type="entry name" value="ProRS_anticodon_short"/>
</dbReference>
<protein>
    <recommendedName>
        <fullName evidence="10">Proline--tRNA ligase</fullName>
        <ecNumber evidence="10">6.1.1.15</ecNumber>
    </recommendedName>
    <alternativeName>
        <fullName evidence="10">Prolyl-tRNA synthetase</fullName>
        <shortName evidence="10">ProRS</shortName>
    </alternativeName>
</protein>
<dbReference type="InterPro" id="IPR036754">
    <property type="entry name" value="YbaK/aa-tRNA-synt-asso_dom_sf"/>
</dbReference>
<evidence type="ECO:0000256" key="1">
    <source>
        <dbReference type="ARBA" id="ARBA00004496"/>
    </source>
</evidence>
<evidence type="ECO:0000256" key="4">
    <source>
        <dbReference type="ARBA" id="ARBA00022598"/>
    </source>
</evidence>
<dbReference type="EC" id="6.1.1.15" evidence="10"/>
<dbReference type="Pfam" id="PF03129">
    <property type="entry name" value="HGTP_anticodon"/>
    <property type="match status" value="1"/>
</dbReference>
<feature type="domain" description="Aminoacyl-transfer RNA synthetases class-II family profile" evidence="11">
    <location>
        <begin position="33"/>
        <end position="467"/>
    </location>
</feature>
<keyword evidence="13" id="KW-1185">Reference proteome</keyword>
<keyword evidence="6 10" id="KW-0067">ATP-binding</keyword>
<dbReference type="HAMAP" id="MF_01569">
    <property type="entry name" value="Pro_tRNA_synth_type1"/>
    <property type="match status" value="1"/>
</dbReference>
<dbReference type="PANTHER" id="PTHR42753:SF2">
    <property type="entry name" value="PROLINE--TRNA LIGASE"/>
    <property type="match status" value="1"/>
</dbReference>
<evidence type="ECO:0000256" key="8">
    <source>
        <dbReference type="ARBA" id="ARBA00023146"/>
    </source>
</evidence>
<dbReference type="InterPro" id="IPR050062">
    <property type="entry name" value="Pro-tRNA_synthetase"/>
</dbReference>
<dbReference type="SUPFAM" id="SSF52954">
    <property type="entry name" value="Class II aaRS ABD-related"/>
    <property type="match status" value="1"/>
</dbReference>
<dbReference type="RefSeq" id="WP_145850962.1">
    <property type="nucleotide sequence ID" value="NZ_RPFW01000001.1"/>
</dbReference>
<evidence type="ECO:0000256" key="5">
    <source>
        <dbReference type="ARBA" id="ARBA00022741"/>
    </source>
</evidence>
<dbReference type="PANTHER" id="PTHR42753">
    <property type="entry name" value="MITOCHONDRIAL RIBOSOME PROTEIN L39/PROLYL-TRNA LIGASE FAMILY MEMBER"/>
    <property type="match status" value="1"/>
</dbReference>
<dbReference type="Gene3D" id="3.40.50.800">
    <property type="entry name" value="Anticodon-binding domain"/>
    <property type="match status" value="1"/>
</dbReference>
<dbReference type="CDD" id="cd04334">
    <property type="entry name" value="ProRS-INS"/>
    <property type="match status" value="1"/>
</dbReference>
<dbReference type="InterPro" id="IPR007214">
    <property type="entry name" value="YbaK/aa-tRNA-synth-assoc-dom"/>
</dbReference>
<dbReference type="Pfam" id="PF04073">
    <property type="entry name" value="tRNA_edit"/>
    <property type="match status" value="1"/>
</dbReference>
<keyword evidence="8 10" id="KW-0030">Aminoacyl-tRNA synthetase</keyword>
<evidence type="ECO:0000313" key="12">
    <source>
        <dbReference type="EMBL" id="TVZ06208.1"/>
    </source>
</evidence>
<keyword evidence="3 10" id="KW-0963">Cytoplasm</keyword>
<dbReference type="GO" id="GO:0005829">
    <property type="term" value="C:cytosol"/>
    <property type="evidence" value="ECO:0007669"/>
    <property type="project" value="TreeGrafter"/>
</dbReference>
<dbReference type="SUPFAM" id="SSF55681">
    <property type="entry name" value="Class II aaRS and biotin synthetases"/>
    <property type="match status" value="1"/>
</dbReference>
<sequence>MRWSTMHIPTLRDDPAEAGAPSHRLLLRAGYIRQLMAGHYSLLPLAVRVRLKVIGIIREELNRIGAQEILMPVMHPAELWQLSGRWQLMGDEMFRLKDRKGAQLALGMTHEEIVTSLAAELNSYRDLPQMWYQFQTKLRDEPRPKAGLMRTREFTMKDSYSFDLDIAGLDKSFDAHHAAYSRAFTRIGIPAIPVEASNGSMGGSGSTEFICPSPTGEDDIVYSPECGYAANMEAAVSALAPVDPATDAARSLDEPQRFDTPGVRTIEDLATGYDAPADRQVKTLVYVLDGRLTLVLLRGDHALEEQKLIDATRAVAVRPAEAGEIFAELGAHPGSLGAVGVTTLPVIADLALRGRSGMTTGANTDDVHLRGVDVDRDIEVSEWADLRAAEAGEPCARCGNPLTVLKGIEVGHIFKLGYKYTDAFEITVSGPDGKPVKPAMGCYGIGVERAMAACIEVHHDEKGIVWPAAIAPFEAVVIVAQQNDAAVAEAGERAYQALLDAGVDVIIDDRSDRAGVKFSDAELVGIPFRITIGKRGLATNTAELTERATGETVSVPLDDLAKHVREAVAQAIAATNSAPAA</sequence>
<keyword evidence="4 10" id="KW-0436">Ligase</keyword>
<reference evidence="12 13" key="1">
    <citation type="submission" date="2018-11" db="EMBL/GenBank/DDBJ databases">
        <title>Trebonia kvetii gen.nov., sp.nov., a novel acidophilic actinobacterium, and proposal of the new actinobacterial family Treboniaceae fam. nov.</title>
        <authorList>
            <person name="Rapoport D."/>
            <person name="Sagova-Mareckova M."/>
            <person name="Sedlacek I."/>
            <person name="Provaznik J."/>
            <person name="Kralova S."/>
            <person name="Pavlinic D."/>
            <person name="Benes V."/>
            <person name="Kopecky J."/>
        </authorList>
    </citation>
    <scope>NUCLEOTIDE SEQUENCE [LARGE SCALE GENOMIC DNA]</scope>
    <source>
        <strain evidence="12 13">15Tr583</strain>
    </source>
</reference>
<dbReference type="EMBL" id="RPFW01000001">
    <property type="protein sequence ID" value="TVZ06208.1"/>
    <property type="molecule type" value="Genomic_DNA"/>
</dbReference>
<dbReference type="PRINTS" id="PR01046">
    <property type="entry name" value="TRNASYNTHPRO"/>
</dbReference>
<dbReference type="InterPro" id="IPR002314">
    <property type="entry name" value="aa-tRNA-synt_IIb"/>
</dbReference>
<evidence type="ECO:0000259" key="11">
    <source>
        <dbReference type="PROSITE" id="PS50862"/>
    </source>
</evidence>
<dbReference type="InterPro" id="IPR006195">
    <property type="entry name" value="aa-tRNA-synth_II"/>
</dbReference>
<dbReference type="GO" id="GO:0006433">
    <property type="term" value="P:prolyl-tRNA aminoacylation"/>
    <property type="evidence" value="ECO:0007669"/>
    <property type="project" value="UniProtKB-UniRule"/>
</dbReference>
<dbReference type="InterPro" id="IPR004154">
    <property type="entry name" value="Anticodon-bd"/>
</dbReference>
<dbReference type="NCBIfam" id="TIGR00409">
    <property type="entry name" value="proS_fam_II"/>
    <property type="match status" value="1"/>
</dbReference>
<dbReference type="Proteomes" id="UP000460272">
    <property type="component" value="Unassembled WGS sequence"/>
</dbReference>
<comment type="catalytic activity">
    <reaction evidence="9 10">
        <text>tRNA(Pro) + L-proline + ATP = L-prolyl-tRNA(Pro) + AMP + diphosphate</text>
        <dbReference type="Rhea" id="RHEA:14305"/>
        <dbReference type="Rhea" id="RHEA-COMP:9700"/>
        <dbReference type="Rhea" id="RHEA-COMP:9702"/>
        <dbReference type="ChEBI" id="CHEBI:30616"/>
        <dbReference type="ChEBI" id="CHEBI:33019"/>
        <dbReference type="ChEBI" id="CHEBI:60039"/>
        <dbReference type="ChEBI" id="CHEBI:78442"/>
        <dbReference type="ChEBI" id="CHEBI:78532"/>
        <dbReference type="ChEBI" id="CHEBI:456215"/>
        <dbReference type="EC" id="6.1.1.15"/>
    </reaction>
</comment>
<dbReference type="InterPro" id="IPR045864">
    <property type="entry name" value="aa-tRNA-synth_II/BPL/LPL"/>
</dbReference>
<dbReference type="InterPro" id="IPR023717">
    <property type="entry name" value="Pro-tRNA-Synthase_IIa_type1"/>
</dbReference>